<gene>
    <name evidence="2" type="ORF">IFM89_028199</name>
</gene>
<dbReference type="EMBL" id="JADFTS010000007">
    <property type="protein sequence ID" value="KAF9598572.1"/>
    <property type="molecule type" value="Genomic_DNA"/>
</dbReference>
<reference evidence="2 3" key="1">
    <citation type="submission" date="2020-10" db="EMBL/GenBank/DDBJ databases">
        <title>The Coptis chinensis genome and diversification of protoberbering-type alkaloids.</title>
        <authorList>
            <person name="Wang B."/>
            <person name="Shu S."/>
            <person name="Song C."/>
            <person name="Liu Y."/>
        </authorList>
    </citation>
    <scope>NUCLEOTIDE SEQUENCE [LARGE SCALE GENOMIC DNA]</scope>
    <source>
        <strain evidence="2">HL-2020</strain>
        <tissue evidence="2">Leaf</tissue>
    </source>
</reference>
<keyword evidence="3" id="KW-1185">Reference proteome</keyword>
<feature type="compositionally biased region" description="Basic and acidic residues" evidence="1">
    <location>
        <begin position="140"/>
        <end position="153"/>
    </location>
</feature>
<dbReference type="OrthoDB" id="1924068at2759"/>
<sequence>MNLYEFENSTNAGIVTSSEEKTTTWCLPIQATSGSKLGDNIMTFEDKVKANATSLVGRMDFQKIKLDVVQAIAAEKWPPKQSWKIVPLGKILREVPNQILVEDPNGVDFLQEIESSKLPKFCGHCKSIGYLMSECKSLQKEMRSEKDPRPNKEKRPKNQNNTEATTWKKKRSINRKNKNNEFGGPISCPS</sequence>
<name>A0A835HHR6_9MAGN</name>
<feature type="region of interest" description="Disordered" evidence="1">
    <location>
        <begin position="140"/>
        <end position="190"/>
    </location>
</feature>
<proteinExistence type="predicted"/>
<evidence type="ECO:0000256" key="1">
    <source>
        <dbReference type="SAM" id="MobiDB-lite"/>
    </source>
</evidence>
<organism evidence="2 3">
    <name type="scientific">Coptis chinensis</name>
    <dbReference type="NCBI Taxonomy" id="261450"/>
    <lineage>
        <taxon>Eukaryota</taxon>
        <taxon>Viridiplantae</taxon>
        <taxon>Streptophyta</taxon>
        <taxon>Embryophyta</taxon>
        <taxon>Tracheophyta</taxon>
        <taxon>Spermatophyta</taxon>
        <taxon>Magnoliopsida</taxon>
        <taxon>Ranunculales</taxon>
        <taxon>Ranunculaceae</taxon>
        <taxon>Coptidoideae</taxon>
        <taxon>Coptis</taxon>
    </lineage>
</organism>
<protein>
    <submittedName>
        <fullName evidence="2">Uncharacterized protein</fullName>
    </submittedName>
</protein>
<comment type="caution">
    <text evidence="2">The sequence shown here is derived from an EMBL/GenBank/DDBJ whole genome shotgun (WGS) entry which is preliminary data.</text>
</comment>
<dbReference type="AlphaFoldDB" id="A0A835HHR6"/>
<feature type="compositionally biased region" description="Basic residues" evidence="1">
    <location>
        <begin position="167"/>
        <end position="177"/>
    </location>
</feature>
<dbReference type="Proteomes" id="UP000631114">
    <property type="component" value="Unassembled WGS sequence"/>
</dbReference>
<accession>A0A835HHR6</accession>
<evidence type="ECO:0000313" key="3">
    <source>
        <dbReference type="Proteomes" id="UP000631114"/>
    </source>
</evidence>
<evidence type="ECO:0000313" key="2">
    <source>
        <dbReference type="EMBL" id="KAF9598572.1"/>
    </source>
</evidence>